<name>A0A5B9PCJ7_9BACT</name>
<feature type="chain" id="PRO_5022807034" evidence="1">
    <location>
        <begin position="25"/>
        <end position="330"/>
    </location>
</feature>
<protein>
    <submittedName>
        <fullName evidence="2">Uncharacterized protein</fullName>
    </submittedName>
</protein>
<dbReference type="EMBL" id="CP042912">
    <property type="protein sequence ID" value="QEG22256.1"/>
    <property type="molecule type" value="Genomic_DNA"/>
</dbReference>
<dbReference type="KEGG" id="mff:MFFC18_21320"/>
<feature type="signal peptide" evidence="1">
    <location>
        <begin position="1"/>
        <end position="24"/>
    </location>
</feature>
<sequence length="330" mass="36913" precursor="true">MSLSLMIHMSIRPFICLILILALAGCTNQQTSDSTAESTLQDVSALANNEHEEPSAQIERYIHELGDSKFLAKHDLYRKFFEIAKEDVLNTLVKHENDSVAVQSAWEIAVRTIPVDGENRPYKPDREKTRLFLKTLENRFQTQVPKWWRDVVMNCGANSRFSIYSGDPKVDPYHTVLTDERNGWPLIECPAGDQFIETSGGFQYKTAGDEILLPKSMFDSHRTNSGKISGHVTGAFSDSSFYVAFHRNGGRPFDLTCIDRMTGDIKWVSTVCGSSGNTIGSYLGDPTTWATIEIGDNNRLVIYGACPHGFFAHSFDQTDGKTLAEFSDGY</sequence>
<keyword evidence="3" id="KW-1185">Reference proteome</keyword>
<proteinExistence type="predicted"/>
<keyword evidence="1" id="KW-0732">Signal</keyword>
<dbReference type="STRING" id="980251.GCA_001642875_02639"/>
<accession>A0A5B9PCJ7</accession>
<dbReference type="Proteomes" id="UP000322214">
    <property type="component" value="Chromosome"/>
</dbReference>
<organism evidence="2 3">
    <name type="scientific">Mariniblastus fucicola</name>
    <dbReference type="NCBI Taxonomy" id="980251"/>
    <lineage>
        <taxon>Bacteria</taxon>
        <taxon>Pseudomonadati</taxon>
        <taxon>Planctomycetota</taxon>
        <taxon>Planctomycetia</taxon>
        <taxon>Pirellulales</taxon>
        <taxon>Pirellulaceae</taxon>
        <taxon>Mariniblastus</taxon>
    </lineage>
</organism>
<evidence type="ECO:0000256" key="1">
    <source>
        <dbReference type="SAM" id="SignalP"/>
    </source>
</evidence>
<dbReference type="AlphaFoldDB" id="A0A5B9PCJ7"/>
<gene>
    <name evidence="2" type="ORF">MFFC18_21320</name>
</gene>
<evidence type="ECO:0000313" key="2">
    <source>
        <dbReference type="EMBL" id="QEG22256.1"/>
    </source>
</evidence>
<evidence type="ECO:0000313" key="3">
    <source>
        <dbReference type="Proteomes" id="UP000322214"/>
    </source>
</evidence>
<reference evidence="2 3" key="1">
    <citation type="submission" date="2019-08" db="EMBL/GenBank/DDBJ databases">
        <title>Deep-cultivation of Planctomycetes and their phenomic and genomic characterization uncovers novel biology.</title>
        <authorList>
            <person name="Wiegand S."/>
            <person name="Jogler M."/>
            <person name="Boedeker C."/>
            <person name="Pinto D."/>
            <person name="Vollmers J."/>
            <person name="Rivas-Marin E."/>
            <person name="Kohn T."/>
            <person name="Peeters S.H."/>
            <person name="Heuer A."/>
            <person name="Rast P."/>
            <person name="Oberbeckmann S."/>
            <person name="Bunk B."/>
            <person name="Jeske O."/>
            <person name="Meyerdierks A."/>
            <person name="Storesund J.E."/>
            <person name="Kallscheuer N."/>
            <person name="Luecker S."/>
            <person name="Lage O.M."/>
            <person name="Pohl T."/>
            <person name="Merkel B.J."/>
            <person name="Hornburger P."/>
            <person name="Mueller R.-W."/>
            <person name="Bruemmer F."/>
            <person name="Labrenz M."/>
            <person name="Spormann A.M."/>
            <person name="Op den Camp H."/>
            <person name="Overmann J."/>
            <person name="Amann R."/>
            <person name="Jetten M.S.M."/>
            <person name="Mascher T."/>
            <person name="Medema M.H."/>
            <person name="Devos D.P."/>
            <person name="Kaster A.-K."/>
            <person name="Ovreas L."/>
            <person name="Rohde M."/>
            <person name="Galperin M.Y."/>
            <person name="Jogler C."/>
        </authorList>
    </citation>
    <scope>NUCLEOTIDE SEQUENCE [LARGE SCALE GENOMIC DNA]</scope>
    <source>
        <strain evidence="2 3">FC18</strain>
    </source>
</reference>